<dbReference type="Gene3D" id="2.130.10.10">
    <property type="entry name" value="YVTN repeat-like/Quinoprotein amine dehydrogenase"/>
    <property type="match status" value="2"/>
</dbReference>
<sequence>MKSSTPIHDPGDLPEGPPLMSSSADASERHSPTRRETIMNLVEMLLRNSESTSYSQNNATTFEDEKDAPSVNEHLQNVGAEVFYQLQRRINNLDKELRNFANAARQLGSSVAILSSAFHLRDRLAQLLFLYHENAANLFPRKIAHIARDGNVDSPTASRRKRAFIRRVKGKAQLHIPRPTVAENLDPESFPEQLEQLAKEVTNFLRCLNEFPEFTDEAVNASILSFEGDLNYWSSCLKEYTGQFRYPAVQRYVHDLSSEMGAHIDELTSSLSMFIEVGVPTIRFAQKHGAENLLNLSTVATFFSAVTATTMQFSYQLDNTGVSNSVNCLWFGSLVFSIAAAVNSLLGLTWKQAMYRSPGHRVPWWVLIWIKRSPLVFLVLSVACFSLGLCCFTYASHQARITSHLTTVLTAFTSFGLAAVSAWFASERWAFARHQGQKWLSDVLDEVTDTFFNLSGVIRVQRWWRITKRQLAHFQEYLMHLCMAFRSHFVCQGGGHERNDLESNTLPMTMPYDPNYEPKEPMSPEPGRPSDVTAVISEPVSPLIPPTPLNSPADAEFTIPSSPNPVPSPSSPTRGKQLWKNAMRNVRMHNVIAQANPSPLLSKPEPIRRRTASSGFTSADDKSRKTFGGDSSMFKRARVSALVPKLLELECTHDLAAHSALVRHMAFSPDGIFLATSSWDKTSVIFRVGHPFMPHRTLAHPQGFVGLVAWSPNGKLLLTKMTRGIKVWNAESGVCERTINRNAVIEVVTWFPHGEAFLSIEGSIAVKLDLSGKVLDEYDFGNMKLHDIAITPDSLRLVGVGPLLRSPTGLQPSRSRVEKRLVVYNVETKHIENLTPVLEDVRGVTLAQTTRSGLIALISYESKAPPQLWKVELVKDRDNNSMSSRLSLRHTYMPKVRINFAGPSYFGGHHNELVLCAGKSGDIHIWDQESGTLLHIIRAQAHGGDITSIAWNHSVASPFMFATGSHDGAVRIWTREHEDQSDTEHTPRNILEFPRSASPYQIGSSMSGSTFSLDEH</sequence>
<proteinExistence type="predicted"/>
<dbReference type="OrthoDB" id="972532at2759"/>
<evidence type="ECO:0000256" key="1">
    <source>
        <dbReference type="ARBA" id="ARBA00022574"/>
    </source>
</evidence>
<evidence type="ECO:0000256" key="3">
    <source>
        <dbReference type="PROSITE-ProRule" id="PRU00221"/>
    </source>
</evidence>
<dbReference type="InterPro" id="IPR001680">
    <property type="entry name" value="WD40_rpt"/>
</dbReference>
<dbReference type="InterPro" id="IPR036322">
    <property type="entry name" value="WD40_repeat_dom_sf"/>
</dbReference>
<dbReference type="PANTHER" id="PTHR22838:SF0">
    <property type="entry name" value="WD REPEAT-CONTAINING PROTEIN 26"/>
    <property type="match status" value="1"/>
</dbReference>
<evidence type="ECO:0000313" key="6">
    <source>
        <dbReference type="EMBL" id="KAF8903319.1"/>
    </source>
</evidence>
<dbReference type="EMBL" id="JADNYJ010000031">
    <property type="protein sequence ID" value="KAF8903319.1"/>
    <property type="molecule type" value="Genomic_DNA"/>
</dbReference>
<evidence type="ECO:0000313" key="7">
    <source>
        <dbReference type="Proteomes" id="UP000724874"/>
    </source>
</evidence>
<keyword evidence="7" id="KW-1185">Reference proteome</keyword>
<feature type="compositionally biased region" description="Basic and acidic residues" evidence="4">
    <location>
        <begin position="976"/>
        <end position="987"/>
    </location>
</feature>
<feature type="region of interest" description="Disordered" evidence="4">
    <location>
        <begin position="976"/>
        <end position="1016"/>
    </location>
</feature>
<dbReference type="PROSITE" id="PS50082">
    <property type="entry name" value="WD_REPEATS_2"/>
    <property type="match status" value="2"/>
</dbReference>
<evidence type="ECO:0008006" key="8">
    <source>
        <dbReference type="Google" id="ProtNLM"/>
    </source>
</evidence>
<evidence type="ECO:0000256" key="2">
    <source>
        <dbReference type="ARBA" id="ARBA00022737"/>
    </source>
</evidence>
<dbReference type="InterPro" id="IPR051350">
    <property type="entry name" value="WD_repeat-ST_regulator"/>
</dbReference>
<evidence type="ECO:0000256" key="5">
    <source>
        <dbReference type="SAM" id="Phobius"/>
    </source>
</evidence>
<feature type="transmembrane region" description="Helical" evidence="5">
    <location>
        <begin position="293"/>
        <end position="317"/>
    </location>
</feature>
<keyword evidence="5" id="KW-0472">Membrane</keyword>
<feature type="transmembrane region" description="Helical" evidence="5">
    <location>
        <begin position="375"/>
        <end position="395"/>
    </location>
</feature>
<keyword evidence="1 3" id="KW-0853">WD repeat</keyword>
<accession>A0A9P5NTH7</accession>
<organism evidence="6 7">
    <name type="scientific">Gymnopilus junonius</name>
    <name type="common">Spectacular rustgill mushroom</name>
    <name type="synonym">Gymnopilus spectabilis subsp. junonius</name>
    <dbReference type="NCBI Taxonomy" id="109634"/>
    <lineage>
        <taxon>Eukaryota</taxon>
        <taxon>Fungi</taxon>
        <taxon>Dikarya</taxon>
        <taxon>Basidiomycota</taxon>
        <taxon>Agaricomycotina</taxon>
        <taxon>Agaricomycetes</taxon>
        <taxon>Agaricomycetidae</taxon>
        <taxon>Agaricales</taxon>
        <taxon>Agaricineae</taxon>
        <taxon>Hymenogastraceae</taxon>
        <taxon>Gymnopilus</taxon>
    </lineage>
</organism>
<keyword evidence="5" id="KW-0812">Transmembrane</keyword>
<feature type="transmembrane region" description="Helical" evidence="5">
    <location>
        <begin position="329"/>
        <end position="350"/>
    </location>
</feature>
<reference evidence="6" key="1">
    <citation type="submission" date="2020-11" db="EMBL/GenBank/DDBJ databases">
        <authorList>
            <consortium name="DOE Joint Genome Institute"/>
            <person name="Ahrendt S."/>
            <person name="Riley R."/>
            <person name="Andreopoulos W."/>
            <person name="LaButti K."/>
            <person name="Pangilinan J."/>
            <person name="Ruiz-duenas F.J."/>
            <person name="Barrasa J.M."/>
            <person name="Sanchez-Garcia M."/>
            <person name="Camarero S."/>
            <person name="Miyauchi S."/>
            <person name="Serrano A."/>
            <person name="Linde D."/>
            <person name="Babiker R."/>
            <person name="Drula E."/>
            <person name="Ayuso-Fernandez I."/>
            <person name="Pacheco R."/>
            <person name="Padilla G."/>
            <person name="Ferreira P."/>
            <person name="Barriuso J."/>
            <person name="Kellner H."/>
            <person name="Castanera R."/>
            <person name="Alfaro M."/>
            <person name="Ramirez L."/>
            <person name="Pisabarro A.G."/>
            <person name="Kuo A."/>
            <person name="Tritt A."/>
            <person name="Lipzen A."/>
            <person name="He G."/>
            <person name="Yan M."/>
            <person name="Ng V."/>
            <person name="Cullen D."/>
            <person name="Martin F."/>
            <person name="Rosso M.-N."/>
            <person name="Henrissat B."/>
            <person name="Hibbett D."/>
            <person name="Martinez A.T."/>
            <person name="Grigoriev I.V."/>
        </authorList>
    </citation>
    <scope>NUCLEOTIDE SEQUENCE</scope>
    <source>
        <strain evidence="6">AH 44721</strain>
    </source>
</reference>
<comment type="caution">
    <text evidence="6">The sequence shown here is derived from an EMBL/GenBank/DDBJ whole genome shotgun (WGS) entry which is preliminary data.</text>
</comment>
<feature type="repeat" description="WD" evidence="3">
    <location>
        <begin position="939"/>
        <end position="983"/>
    </location>
</feature>
<evidence type="ECO:0000256" key="4">
    <source>
        <dbReference type="SAM" id="MobiDB-lite"/>
    </source>
</evidence>
<feature type="repeat" description="WD" evidence="3">
    <location>
        <begin position="655"/>
        <end position="688"/>
    </location>
</feature>
<dbReference type="Pfam" id="PF00400">
    <property type="entry name" value="WD40"/>
    <property type="match status" value="2"/>
</dbReference>
<protein>
    <recommendedName>
        <fullName evidence="8">WD40 repeat-like protein</fullName>
    </recommendedName>
</protein>
<dbReference type="SUPFAM" id="SSF50978">
    <property type="entry name" value="WD40 repeat-like"/>
    <property type="match status" value="1"/>
</dbReference>
<name>A0A9P5NTH7_GYMJU</name>
<dbReference type="PANTHER" id="PTHR22838">
    <property type="entry name" value="WD REPEAT PROTEIN 26-RELATED"/>
    <property type="match status" value="1"/>
</dbReference>
<dbReference type="SMART" id="SM00320">
    <property type="entry name" value="WD40"/>
    <property type="match status" value="4"/>
</dbReference>
<dbReference type="PROSITE" id="PS50294">
    <property type="entry name" value="WD_REPEATS_REGION"/>
    <property type="match status" value="1"/>
</dbReference>
<dbReference type="Proteomes" id="UP000724874">
    <property type="component" value="Unassembled WGS sequence"/>
</dbReference>
<feature type="compositionally biased region" description="Polar residues" evidence="4">
    <location>
        <begin position="998"/>
        <end position="1016"/>
    </location>
</feature>
<keyword evidence="2" id="KW-0677">Repeat</keyword>
<feature type="transmembrane region" description="Helical" evidence="5">
    <location>
        <begin position="401"/>
        <end position="425"/>
    </location>
</feature>
<feature type="region of interest" description="Disordered" evidence="4">
    <location>
        <begin position="1"/>
        <end position="34"/>
    </location>
</feature>
<keyword evidence="5" id="KW-1133">Transmembrane helix</keyword>
<dbReference type="AlphaFoldDB" id="A0A9P5NTH7"/>
<dbReference type="InterPro" id="IPR015943">
    <property type="entry name" value="WD40/YVTN_repeat-like_dom_sf"/>
</dbReference>
<gene>
    <name evidence="6" type="ORF">CPB84DRAFT_1728396</name>
</gene>